<dbReference type="GO" id="GO:0032434">
    <property type="term" value="P:regulation of proteasomal ubiquitin-dependent protein catabolic process"/>
    <property type="evidence" value="ECO:0007669"/>
    <property type="project" value="TreeGrafter"/>
</dbReference>
<dbReference type="OMA" id="CILHASG"/>
<feature type="domain" description="E3 UFM1-protein ligase 1-like" evidence="9">
    <location>
        <begin position="541"/>
        <end position="659"/>
    </location>
</feature>
<dbReference type="Pfam" id="PF09743">
    <property type="entry name" value="E3_UFM1_ligase"/>
    <property type="match status" value="1"/>
</dbReference>
<dbReference type="RefSeq" id="XP_014252038.1">
    <property type="nucleotide sequence ID" value="XM_014396552.2"/>
</dbReference>
<comment type="similarity">
    <text evidence="2">Belongs to the UFL1 family.</text>
</comment>
<name>A0A8I6TIH4_CIMLE</name>
<evidence type="ECO:0000256" key="7">
    <source>
        <dbReference type="SAM" id="MobiDB-lite"/>
    </source>
</evidence>
<evidence type="ECO:0000313" key="12">
    <source>
        <dbReference type="Proteomes" id="UP000494040"/>
    </source>
</evidence>
<comment type="function">
    <text evidence="1">E3 UFM1-protein ligase that mediates ufmylation of target proteins.</text>
</comment>
<keyword evidence="4" id="KW-0808">Transferase</keyword>
<dbReference type="GO" id="GO:1990592">
    <property type="term" value="P:protein K69-linked ufmylation"/>
    <property type="evidence" value="ECO:0007669"/>
    <property type="project" value="TreeGrafter"/>
</dbReference>
<dbReference type="Proteomes" id="UP000494040">
    <property type="component" value="Unassembled WGS sequence"/>
</dbReference>
<accession>A0A8I6TIH4</accession>
<evidence type="ECO:0000259" key="9">
    <source>
        <dbReference type="Pfam" id="PF23659"/>
    </source>
</evidence>
<evidence type="ECO:0000256" key="5">
    <source>
        <dbReference type="ARBA" id="ARBA00022786"/>
    </source>
</evidence>
<keyword evidence="12" id="KW-1185">Reference proteome</keyword>
<dbReference type="KEGG" id="clec:106668103"/>
<evidence type="ECO:0000256" key="4">
    <source>
        <dbReference type="ARBA" id="ARBA00022679"/>
    </source>
</evidence>
<evidence type="ECO:0000259" key="10">
    <source>
        <dbReference type="Pfam" id="PF25041"/>
    </source>
</evidence>
<dbReference type="Pfam" id="PF25870">
    <property type="entry name" value="WHD_UFL1_5th"/>
    <property type="match status" value="1"/>
</dbReference>
<dbReference type="CTD" id="23376"/>
<dbReference type="InterPro" id="IPR018611">
    <property type="entry name" value="Ufl1"/>
</dbReference>
<dbReference type="EnsemblMetazoa" id="XM_014396552.2">
    <property type="protein sequence ID" value="XP_014252038.1"/>
    <property type="gene ID" value="LOC106668103"/>
</dbReference>
<keyword evidence="5" id="KW-0833">Ubl conjugation pathway</keyword>
<dbReference type="GO" id="GO:0061666">
    <property type="term" value="F:UFM1 ligase activity"/>
    <property type="evidence" value="ECO:0007669"/>
    <property type="project" value="InterPro"/>
</dbReference>
<dbReference type="GO" id="GO:0005789">
    <property type="term" value="C:endoplasmic reticulum membrane"/>
    <property type="evidence" value="ECO:0007669"/>
    <property type="project" value="TreeGrafter"/>
</dbReference>
<dbReference type="GO" id="GO:0034976">
    <property type="term" value="P:response to endoplasmic reticulum stress"/>
    <property type="evidence" value="ECO:0007669"/>
    <property type="project" value="TreeGrafter"/>
</dbReference>
<evidence type="ECO:0000256" key="3">
    <source>
        <dbReference type="ARBA" id="ARBA00014160"/>
    </source>
</evidence>
<dbReference type="GeneID" id="106668103"/>
<evidence type="ECO:0000256" key="2">
    <source>
        <dbReference type="ARBA" id="ARBA00010789"/>
    </source>
</evidence>
<dbReference type="InterPro" id="IPR056579">
    <property type="entry name" value="Ufl1_N"/>
</dbReference>
<organism evidence="11 12">
    <name type="scientific">Cimex lectularius</name>
    <name type="common">Bed bug</name>
    <name type="synonym">Acanthia lectularia</name>
    <dbReference type="NCBI Taxonomy" id="79782"/>
    <lineage>
        <taxon>Eukaryota</taxon>
        <taxon>Metazoa</taxon>
        <taxon>Ecdysozoa</taxon>
        <taxon>Arthropoda</taxon>
        <taxon>Hexapoda</taxon>
        <taxon>Insecta</taxon>
        <taxon>Pterygota</taxon>
        <taxon>Neoptera</taxon>
        <taxon>Paraneoptera</taxon>
        <taxon>Hemiptera</taxon>
        <taxon>Heteroptera</taxon>
        <taxon>Panheteroptera</taxon>
        <taxon>Cimicomorpha</taxon>
        <taxon>Cimicidae</taxon>
        <taxon>Cimex</taxon>
    </lineage>
</organism>
<dbReference type="InterPro" id="IPR056580">
    <property type="entry name" value="Ufl1_dom"/>
</dbReference>
<dbReference type="Pfam" id="PF23659">
    <property type="entry name" value="UFL1"/>
    <property type="match status" value="1"/>
</dbReference>
<evidence type="ECO:0000313" key="11">
    <source>
        <dbReference type="EnsemblMetazoa" id="XP_014252038.1"/>
    </source>
</evidence>
<reference evidence="11" key="1">
    <citation type="submission" date="2022-01" db="UniProtKB">
        <authorList>
            <consortium name="EnsemblMetazoa"/>
        </authorList>
    </citation>
    <scope>IDENTIFICATION</scope>
</reference>
<dbReference type="OrthoDB" id="10258297at2759"/>
<feature type="domain" description="E3 UFM1-protein ligase 1-like N-terminal" evidence="8">
    <location>
        <begin position="8"/>
        <end position="283"/>
    </location>
</feature>
<proteinExistence type="inferred from homology"/>
<evidence type="ECO:0000256" key="6">
    <source>
        <dbReference type="ARBA" id="ARBA00030452"/>
    </source>
</evidence>
<feature type="region of interest" description="Disordered" evidence="7">
    <location>
        <begin position="411"/>
        <end position="472"/>
    </location>
</feature>
<dbReference type="PANTHER" id="PTHR31057:SF0">
    <property type="entry name" value="E3 UFM1-PROTEIN LIGASE 1"/>
    <property type="match status" value="1"/>
</dbReference>
<sequence>MSAVSWEEVKRLAADFQRAQLTTTSQTLSERNFVEIVSKLIENHDLEVIFTNDGKQYITPEYLLKEIQDELYVHGGRINLVELAKILNVNVNYVMAKISSLEELLPGCIVIMGQLISRDYQKTIAQEINDRLQSTGQVTVGELTKLYDLPGDFLQDVIDENLGNVINAKQDKLDARILYTEQFVNKNKSVLRGTLRALTKPTQVSIILSLTNFKTERDFYRTFDYLSEDKDLCGVLTGRQGNSSFIPHVHTKHQNDWVDNFYKQNGYLEYDALTRLGISDPVLFVRRHFPGMGFLELPTCIIGPQLLGQVDAAVNDTLLSGTFLDVMMLVPSVMGPSDVSKILEEILKKNKSKAVAHIFSDTVIVTETFLQTVCQPLQEEVLKEKAEKAVSSGAYIMAHTEYRINTSSNFTVDTKTEKREERRKKATGGKSGGGTQGRETKMKSTKKKYVKGRGEPVEDSGSDTEPVKKPGAPKLDLITVKEIEEWLMENQQMQDLVDIEGIVKEISKHLQPQLNKKAMELASEAYERTLVSSVSQRKQLHGDLQERIDSWQMEMKLSERGLKLFPFEDTRIKLSTHLLKTTGTEVANALCLYVSEDPTLPTTSKELTQQMRKKIISELPGDTKVVLTTLNNSLSSGSVEEFFNALEPALMAVGLLNRKIDKKKEKQFLQSKREKLLTEVSTTDNPANLLHSGLLLVFQMQTQSLLSASGKFVPAILNFLQPQLPAEFFTRLHQFQELVLKLLTVGDDQEAETKLKGELNELMLALKESIVTYKKTTPATDQNG</sequence>
<feature type="domain" description="E3 UFM1-protein ligase-like C-terminal" evidence="10">
    <location>
        <begin position="665"/>
        <end position="767"/>
    </location>
</feature>
<dbReference type="InterPro" id="IPR056761">
    <property type="entry name" value="Ufl1-like_C"/>
</dbReference>
<evidence type="ECO:0000256" key="1">
    <source>
        <dbReference type="ARBA" id="ARBA00003950"/>
    </source>
</evidence>
<dbReference type="AlphaFoldDB" id="A0A8I6TIH4"/>
<dbReference type="Pfam" id="PF25041">
    <property type="entry name" value="UFL1_C"/>
    <property type="match status" value="1"/>
</dbReference>
<dbReference type="PANTHER" id="PTHR31057">
    <property type="entry name" value="E3 UFM1-PROTEIN LIGASE 1"/>
    <property type="match status" value="1"/>
</dbReference>
<evidence type="ECO:0000259" key="8">
    <source>
        <dbReference type="Pfam" id="PF09743"/>
    </source>
</evidence>
<protein>
    <recommendedName>
        <fullName evidence="3">E3 UFM1-protein ligase 1 homolog</fullName>
    </recommendedName>
    <alternativeName>
        <fullName evidence="6">E3 UFM1-protein transferase 1 homolog</fullName>
    </alternativeName>
</protein>